<accession>A0ABR7GLR3</accession>
<sequence>MAFTGFSAAGVDLLQLNRLQNSKEFYEEHKNEIKKLAITPFYELIEQMTPVMQQIDAQFVTVPSRMVSRVRRDTRYTKDKTLYRANLWLFFRRARRQHESVPCYYFELHPEYWAWGCWGAWGTGEMQALRDMILHEDRLFLDAFEAVERCPEVTLAGELYKRPKYPDAKPEYQSWLNRKEIGVDFRESEDFAPVLDGSFVGPMLETMKKLAPFYRFLLAGKERAAAVREVRL</sequence>
<evidence type="ECO:0000313" key="2">
    <source>
        <dbReference type="Proteomes" id="UP000641741"/>
    </source>
</evidence>
<dbReference type="EMBL" id="JACOPK010000003">
    <property type="protein sequence ID" value="MBC5695255.1"/>
    <property type="molecule type" value="Genomic_DNA"/>
</dbReference>
<dbReference type="InterPro" id="IPR015996">
    <property type="entry name" value="UCP028451"/>
</dbReference>
<dbReference type="Pfam" id="PF09365">
    <property type="entry name" value="DUF2461"/>
    <property type="match status" value="1"/>
</dbReference>
<organism evidence="1 2">
    <name type="scientific">Agathobaculum hominis</name>
    <dbReference type="NCBI Taxonomy" id="2763014"/>
    <lineage>
        <taxon>Bacteria</taxon>
        <taxon>Bacillati</taxon>
        <taxon>Bacillota</taxon>
        <taxon>Clostridia</taxon>
        <taxon>Eubacteriales</taxon>
        <taxon>Butyricicoccaceae</taxon>
        <taxon>Agathobaculum</taxon>
    </lineage>
</organism>
<gene>
    <name evidence="1" type="ORF">H8S02_04755</name>
</gene>
<evidence type="ECO:0000313" key="1">
    <source>
        <dbReference type="EMBL" id="MBC5695255.1"/>
    </source>
</evidence>
<name>A0ABR7GLR3_9FIRM</name>
<dbReference type="RefSeq" id="WP_186969529.1">
    <property type="nucleotide sequence ID" value="NZ_JACOPK010000003.1"/>
</dbReference>
<dbReference type="PANTHER" id="PTHR36452:SF1">
    <property type="entry name" value="DUF2461 DOMAIN-CONTAINING PROTEIN"/>
    <property type="match status" value="1"/>
</dbReference>
<reference evidence="1 2" key="1">
    <citation type="submission" date="2020-08" db="EMBL/GenBank/DDBJ databases">
        <title>Genome public.</title>
        <authorList>
            <person name="Liu C."/>
            <person name="Sun Q."/>
        </authorList>
    </citation>
    <scope>NUCLEOTIDE SEQUENCE [LARGE SCALE GENOMIC DNA]</scope>
    <source>
        <strain evidence="1 2">M2</strain>
    </source>
</reference>
<dbReference type="PANTHER" id="PTHR36452">
    <property type="entry name" value="CHROMOSOME 12, WHOLE GENOME SHOTGUN SEQUENCE"/>
    <property type="match status" value="1"/>
</dbReference>
<proteinExistence type="predicted"/>
<dbReference type="InterPro" id="IPR012808">
    <property type="entry name" value="CHP02453"/>
</dbReference>
<protein>
    <submittedName>
        <fullName evidence="1">DUF2461 domain-containing protein</fullName>
    </submittedName>
</protein>
<comment type="caution">
    <text evidence="1">The sequence shown here is derived from an EMBL/GenBank/DDBJ whole genome shotgun (WGS) entry which is preliminary data.</text>
</comment>
<keyword evidence="2" id="KW-1185">Reference proteome</keyword>
<dbReference type="PIRSF" id="PIRSF028451">
    <property type="entry name" value="UCP028451"/>
    <property type="match status" value="1"/>
</dbReference>
<dbReference type="Proteomes" id="UP000641741">
    <property type="component" value="Unassembled WGS sequence"/>
</dbReference>